<keyword evidence="5" id="KW-1003">Cell membrane</keyword>
<dbReference type="GO" id="GO:0065002">
    <property type="term" value="P:intracellular protein transmembrane transport"/>
    <property type="evidence" value="ECO:0007669"/>
    <property type="project" value="TreeGrafter"/>
</dbReference>
<dbReference type="RefSeq" id="WP_124909742.1">
    <property type="nucleotide sequence ID" value="NZ_RQJP01000006.1"/>
</dbReference>
<dbReference type="OrthoDB" id="9777044at2"/>
<keyword evidence="5" id="KW-0653">Protein transport</keyword>
<dbReference type="GO" id="GO:0009977">
    <property type="term" value="F:proton motive force dependent protein transmembrane transporter activity"/>
    <property type="evidence" value="ECO:0007669"/>
    <property type="project" value="TreeGrafter"/>
</dbReference>
<sequence length="291" mass="33202">MNPIDQEFDSESEVEEGEMTFLEHLEELRWHIVRAIGSIVVFAILAFIYIHEIYDGVILAPSKTSFWTYRMMCELSKKTGFTDLCIEKLNFTLQSREMAGQFTTALTSSLMIGLLFAFPYAFWEVWRFIMPGLKMSERRAARGAVFYVTALFMMGVLFGYYIVSPLAINFLANFQLDPSIVNEFDITSYISTLATLTLGCALTFQMPIVAFVLSKVGVLTPKFMREYRRHALVVILIVAAVITPSPDVYSQILVAIPLVLLYEVSIWVSGYVQRMRLKEEQALMKSDGYED</sequence>
<evidence type="ECO:0000256" key="1">
    <source>
        <dbReference type="ARBA" id="ARBA00004141"/>
    </source>
</evidence>
<dbReference type="GO" id="GO:0033281">
    <property type="term" value="C:TAT protein transport complex"/>
    <property type="evidence" value="ECO:0007669"/>
    <property type="project" value="UniProtKB-UniRule"/>
</dbReference>
<dbReference type="InterPro" id="IPR002033">
    <property type="entry name" value="TatC"/>
</dbReference>
<feature type="transmembrane region" description="Helical" evidence="5">
    <location>
        <begin position="188"/>
        <end position="214"/>
    </location>
</feature>
<comment type="subcellular location">
    <subcellularLocation>
        <location evidence="5">Cell membrane</location>
        <topology evidence="5">Multi-pass membrane protein</topology>
    </subcellularLocation>
    <subcellularLocation>
        <location evidence="1">Membrane</location>
        <topology evidence="1">Multi-pass membrane protein</topology>
    </subcellularLocation>
</comment>
<comment type="function">
    <text evidence="5">Part of the twin-arginine translocation (Tat) system that transports large folded proteins containing a characteristic twin-arginine motif in their signal peptide across membranes.</text>
</comment>
<dbReference type="NCBIfam" id="TIGR00945">
    <property type="entry name" value="tatC"/>
    <property type="match status" value="1"/>
</dbReference>
<dbReference type="PANTHER" id="PTHR30371:SF0">
    <property type="entry name" value="SEC-INDEPENDENT PROTEIN TRANSLOCASE PROTEIN TATC, CHLOROPLASTIC-RELATED"/>
    <property type="match status" value="1"/>
</dbReference>
<proteinExistence type="inferred from homology"/>
<dbReference type="Proteomes" id="UP000274271">
    <property type="component" value="Unassembled WGS sequence"/>
</dbReference>
<dbReference type="PANTHER" id="PTHR30371">
    <property type="entry name" value="SEC-INDEPENDENT PROTEIN TRANSLOCASE PROTEIN TATC"/>
    <property type="match status" value="1"/>
</dbReference>
<dbReference type="GO" id="GO:0043953">
    <property type="term" value="P:protein transport by the Tat complex"/>
    <property type="evidence" value="ECO:0007669"/>
    <property type="project" value="UniProtKB-UniRule"/>
</dbReference>
<keyword evidence="7" id="KW-1185">Reference proteome</keyword>
<gene>
    <name evidence="5 6" type="primary">tatC</name>
    <name evidence="6" type="ORF">EHT87_26050</name>
</gene>
<organism evidence="6 7">
    <name type="scientific">Larkinella knui</name>
    <dbReference type="NCBI Taxonomy" id="2025310"/>
    <lineage>
        <taxon>Bacteria</taxon>
        <taxon>Pseudomonadati</taxon>
        <taxon>Bacteroidota</taxon>
        <taxon>Cytophagia</taxon>
        <taxon>Cytophagales</taxon>
        <taxon>Spirosomataceae</taxon>
        <taxon>Larkinella</taxon>
    </lineage>
</organism>
<dbReference type="HAMAP" id="MF_00902">
    <property type="entry name" value="TatC"/>
    <property type="match status" value="1"/>
</dbReference>
<evidence type="ECO:0000313" key="6">
    <source>
        <dbReference type="EMBL" id="RRB10630.1"/>
    </source>
</evidence>
<comment type="similarity">
    <text evidence="5">Belongs to the TatC family.</text>
</comment>
<keyword evidence="2 5" id="KW-0812">Transmembrane</keyword>
<reference evidence="6 7" key="1">
    <citation type="submission" date="2018-11" db="EMBL/GenBank/DDBJ databases">
        <authorList>
            <person name="Zhou Z."/>
            <person name="Wang G."/>
        </authorList>
    </citation>
    <scope>NUCLEOTIDE SEQUENCE [LARGE SCALE GENOMIC DNA]</scope>
    <source>
        <strain evidence="6 7">KCTC42998</strain>
    </source>
</reference>
<accession>A0A3P1CBM5</accession>
<feature type="transmembrane region" description="Helical" evidence="5">
    <location>
        <begin position="226"/>
        <end position="242"/>
    </location>
</feature>
<evidence type="ECO:0000313" key="7">
    <source>
        <dbReference type="Proteomes" id="UP000274271"/>
    </source>
</evidence>
<feature type="transmembrane region" description="Helical" evidence="5">
    <location>
        <begin position="248"/>
        <end position="268"/>
    </location>
</feature>
<evidence type="ECO:0000256" key="3">
    <source>
        <dbReference type="ARBA" id="ARBA00022989"/>
    </source>
</evidence>
<feature type="transmembrane region" description="Helical" evidence="5">
    <location>
        <begin position="144"/>
        <end position="168"/>
    </location>
</feature>
<evidence type="ECO:0000256" key="5">
    <source>
        <dbReference type="HAMAP-Rule" id="MF_00902"/>
    </source>
</evidence>
<feature type="transmembrane region" description="Helical" evidence="5">
    <location>
        <begin position="102"/>
        <end position="123"/>
    </location>
</feature>
<dbReference type="EMBL" id="RQJP01000006">
    <property type="protein sequence ID" value="RRB10630.1"/>
    <property type="molecule type" value="Genomic_DNA"/>
</dbReference>
<protein>
    <recommendedName>
        <fullName evidence="5">Sec-independent protein translocase protein TatC</fullName>
    </recommendedName>
</protein>
<comment type="subunit">
    <text evidence="5">Forms a complex with TatA.</text>
</comment>
<dbReference type="Pfam" id="PF00902">
    <property type="entry name" value="TatC"/>
    <property type="match status" value="1"/>
</dbReference>
<keyword evidence="3 5" id="KW-1133">Transmembrane helix</keyword>
<evidence type="ECO:0000256" key="4">
    <source>
        <dbReference type="ARBA" id="ARBA00023136"/>
    </source>
</evidence>
<keyword evidence="4 5" id="KW-0472">Membrane</keyword>
<dbReference type="AlphaFoldDB" id="A0A3P1CBM5"/>
<keyword evidence="5" id="KW-0811">Translocation</keyword>
<evidence type="ECO:0000256" key="2">
    <source>
        <dbReference type="ARBA" id="ARBA00022692"/>
    </source>
</evidence>
<name>A0A3P1CBM5_9BACT</name>
<keyword evidence="5" id="KW-0813">Transport</keyword>
<feature type="transmembrane region" description="Helical" evidence="5">
    <location>
        <begin position="32"/>
        <end position="50"/>
    </location>
</feature>
<comment type="caution">
    <text evidence="6">The sequence shown here is derived from an EMBL/GenBank/DDBJ whole genome shotgun (WGS) entry which is preliminary data.</text>
</comment>
<dbReference type="PRINTS" id="PR01840">
    <property type="entry name" value="TATCFAMILY"/>
</dbReference>